<sequence length="889" mass="99778">MEFDTAVRRIKPFGTNSCASQDNNGSHEQCGDNGYSGCDQKRKPEVRLYLLRECPATVLVCVFILVLWALVHLSLQQLVIGKPTGDFNAVRARRHLTQITSVGPRPVGSEENEVLTVGYLLEQIEQIQVETALSNHQLSVDVQRPTGTFSIDFLGGFTSFYDRVTNIVVKLEPKGGAKHLMLANCHFDTVANSPGASDDAVSCAVMLEVLHSLANQSSPLRHGVIFLFNGAEENILQASHGFITQHPWAKQVRAFINLEAAGVGGKEVVFQTGPENPWLVQAYVHAAKHPFASVVGQEVFQSGIIPSDTDFRIYRDFGNIPGIDLAFIENGFIYHTKYDTPDRILTDSIQRAGDNILSVLKYLVTSERLADWSEYRHGNMVFFDLLGVIVVAYPARVGTILNYIVAAATFLYLAKKASLPGNGGGRYFRSLACATGVAVLSWFITLVSVLIVALLVTLMGRSMFWYNHFYACICLYGTAATGKMIFIHTLAKNFYYGGVRLVELGDLYFDVSLLLWCCSLVWLTQQDLCSAYVPMLMVAFPLVTRLLLAKEFKHKGASFKYSVFYLLGLALPYVHFMFLIWVVFEIFTPIMGRSGTEIPPEVVLASLVTLTTIFLSSYFLHFIYLVRSTKWILIGLGSVFIVFFLLVSGGFFFPYSGSPESPRPKRVFLQHTTRTFHNLQGQVESQDSGLWINSFDYTGIQHITPIIPEVNDSIRTHCQEDRPFCGYPWFLPVKFLSKKNWYLPAPEVSPSLPVEFSLVSKEETRWGTIKMTFSAKGPSHMSLYLMPHKGASLSTWSFGDGTPQFDLSGEYFVFYSHGLDAPTWSFWFEIQPPANPDPSGPEGMISVAISCHYFFGKDQRTAELEKILPRFPPWAFPSYWVSTYNMYRY</sequence>
<feature type="transmembrane region" description="Helical" evidence="15">
    <location>
        <begin position="434"/>
        <end position="459"/>
    </location>
</feature>
<dbReference type="FunFam" id="3.40.630.10:FF:000008">
    <property type="entry name" value="Endoplasmic reticulum metallopeptidase 1"/>
    <property type="match status" value="1"/>
</dbReference>
<comment type="similarity">
    <text evidence="3">Belongs to the peptidase M28 family.</text>
</comment>
<evidence type="ECO:0000256" key="5">
    <source>
        <dbReference type="ARBA" id="ARBA00022692"/>
    </source>
</evidence>
<dbReference type="GO" id="GO:0006508">
    <property type="term" value="P:proteolysis"/>
    <property type="evidence" value="ECO:0007669"/>
    <property type="project" value="UniProtKB-KW"/>
</dbReference>
<feature type="transmembrane region" description="Helical" evidence="15">
    <location>
        <begin position="561"/>
        <end position="584"/>
    </location>
</feature>
<dbReference type="CDD" id="cd03875">
    <property type="entry name" value="M28_Fxna_like"/>
    <property type="match status" value="1"/>
</dbReference>
<keyword evidence="10 15" id="KW-1133">Transmembrane helix</keyword>
<name>A0A3P8WH27_CYNSE</name>
<evidence type="ECO:0000256" key="14">
    <source>
        <dbReference type="ARBA" id="ARBA00070956"/>
    </source>
</evidence>
<keyword evidence="5 15" id="KW-0812">Transmembrane</keyword>
<evidence type="ECO:0000256" key="7">
    <source>
        <dbReference type="ARBA" id="ARBA00022801"/>
    </source>
</evidence>
<keyword evidence="4" id="KW-0645">Protease</keyword>
<reference evidence="19 20" key="1">
    <citation type="journal article" date="2014" name="Nat. Genet.">
        <title>Whole-genome sequence of a flatfish provides insights into ZW sex chromosome evolution and adaptation to a benthic lifestyle.</title>
        <authorList>
            <person name="Chen S."/>
            <person name="Zhang G."/>
            <person name="Shao C."/>
            <person name="Huang Q."/>
            <person name="Liu G."/>
            <person name="Zhang P."/>
            <person name="Song W."/>
            <person name="An N."/>
            <person name="Chalopin D."/>
            <person name="Volff J.N."/>
            <person name="Hong Y."/>
            <person name="Li Q."/>
            <person name="Sha Z."/>
            <person name="Zhou H."/>
            <person name="Xie M."/>
            <person name="Yu Q."/>
            <person name="Liu Y."/>
            <person name="Xiang H."/>
            <person name="Wang N."/>
            <person name="Wu K."/>
            <person name="Yang C."/>
            <person name="Zhou Q."/>
            <person name="Liao X."/>
            <person name="Yang L."/>
            <person name="Hu Q."/>
            <person name="Zhang J."/>
            <person name="Meng L."/>
            <person name="Jin L."/>
            <person name="Tian Y."/>
            <person name="Lian J."/>
            <person name="Yang J."/>
            <person name="Miao G."/>
            <person name="Liu S."/>
            <person name="Liang Z."/>
            <person name="Yan F."/>
            <person name="Li Y."/>
            <person name="Sun B."/>
            <person name="Zhang H."/>
            <person name="Zhang J."/>
            <person name="Zhu Y."/>
            <person name="Du M."/>
            <person name="Zhao Y."/>
            <person name="Schartl M."/>
            <person name="Tang Q."/>
            <person name="Wang J."/>
        </authorList>
    </citation>
    <scope>NUCLEOTIDE SEQUENCE</scope>
</reference>
<dbReference type="PANTHER" id="PTHR12147:SF22">
    <property type="entry name" value="ENDOPLASMIC RETICULUM METALLOPEPTIDASE 1"/>
    <property type="match status" value="1"/>
</dbReference>
<reference evidence="19" key="2">
    <citation type="submission" date="2025-05" db="UniProtKB">
        <authorList>
            <consortium name="Ensembl"/>
        </authorList>
    </citation>
    <scope>IDENTIFICATION</scope>
</reference>
<dbReference type="STRING" id="244447.ENSCSEP00000026031"/>
<evidence type="ECO:0000256" key="15">
    <source>
        <dbReference type="SAM" id="Phobius"/>
    </source>
</evidence>
<dbReference type="InterPro" id="IPR045175">
    <property type="entry name" value="M28_fam"/>
</dbReference>
<dbReference type="Pfam" id="PF04389">
    <property type="entry name" value="Peptidase_M28"/>
    <property type="match status" value="1"/>
</dbReference>
<evidence type="ECO:0000256" key="13">
    <source>
        <dbReference type="ARBA" id="ARBA00023180"/>
    </source>
</evidence>
<dbReference type="InterPro" id="IPR053974">
    <property type="entry name" value="ERMP1_1-A_TM"/>
</dbReference>
<dbReference type="InterPro" id="IPR048024">
    <property type="entry name" value="Fxna-like_M28_dom"/>
</dbReference>
<dbReference type="GeneID" id="103390170"/>
<feature type="domain" description="Endoplasmic reticulum metallopeptidase 1/1-A TM" evidence="18">
    <location>
        <begin position="427"/>
        <end position="647"/>
    </location>
</feature>
<dbReference type="RefSeq" id="XP_008324132.1">
    <property type="nucleotide sequence ID" value="XM_008325910.3"/>
</dbReference>
<comment type="subcellular location">
    <subcellularLocation>
        <location evidence="2">Endoplasmic reticulum membrane</location>
        <topology evidence="2">Multi-pass membrane protein</topology>
    </subcellularLocation>
</comment>
<evidence type="ECO:0000259" key="17">
    <source>
        <dbReference type="Pfam" id="PF22248"/>
    </source>
</evidence>
<evidence type="ECO:0000256" key="12">
    <source>
        <dbReference type="ARBA" id="ARBA00023136"/>
    </source>
</evidence>
<dbReference type="GO" id="GO:0046872">
    <property type="term" value="F:metal ion binding"/>
    <property type="evidence" value="ECO:0007669"/>
    <property type="project" value="UniProtKB-KW"/>
</dbReference>
<dbReference type="PANTHER" id="PTHR12147">
    <property type="entry name" value="METALLOPEPTIDASE M28 FAMILY MEMBER"/>
    <property type="match status" value="1"/>
</dbReference>
<evidence type="ECO:0000256" key="6">
    <source>
        <dbReference type="ARBA" id="ARBA00022723"/>
    </source>
</evidence>
<dbReference type="Proteomes" id="UP000265120">
    <property type="component" value="Chromosome 14"/>
</dbReference>
<keyword evidence="9" id="KW-0862">Zinc</keyword>
<feature type="transmembrane region" description="Helical" evidence="15">
    <location>
        <begin position="385"/>
        <end position="413"/>
    </location>
</feature>
<evidence type="ECO:0000256" key="1">
    <source>
        <dbReference type="ARBA" id="ARBA00001947"/>
    </source>
</evidence>
<evidence type="ECO:0000256" key="11">
    <source>
        <dbReference type="ARBA" id="ARBA00023049"/>
    </source>
</evidence>
<dbReference type="Pfam" id="PF22248">
    <property type="entry name" value="ERMP1_C"/>
    <property type="match status" value="1"/>
</dbReference>
<dbReference type="GO" id="GO:0008235">
    <property type="term" value="F:metalloexopeptidase activity"/>
    <property type="evidence" value="ECO:0007669"/>
    <property type="project" value="InterPro"/>
</dbReference>
<evidence type="ECO:0000313" key="19">
    <source>
        <dbReference type="Ensembl" id="ENSCSEP00000026044.1"/>
    </source>
</evidence>
<comment type="cofactor">
    <cofactor evidence="1">
        <name>Zn(2+)</name>
        <dbReference type="ChEBI" id="CHEBI:29105"/>
    </cofactor>
</comment>
<dbReference type="Gene3D" id="3.40.630.10">
    <property type="entry name" value="Zn peptidases"/>
    <property type="match status" value="1"/>
</dbReference>
<evidence type="ECO:0000256" key="3">
    <source>
        <dbReference type="ARBA" id="ARBA00010918"/>
    </source>
</evidence>
<feature type="transmembrane region" description="Helical" evidence="15">
    <location>
        <begin position="531"/>
        <end position="549"/>
    </location>
</feature>
<evidence type="ECO:0000259" key="18">
    <source>
        <dbReference type="Pfam" id="PF22249"/>
    </source>
</evidence>
<keyword evidence="11" id="KW-0482">Metalloprotease</keyword>
<feature type="transmembrane region" description="Helical" evidence="15">
    <location>
        <begin position="50"/>
        <end position="71"/>
    </location>
</feature>
<feature type="transmembrane region" description="Helical" evidence="15">
    <location>
        <begin position="465"/>
        <end position="486"/>
    </location>
</feature>
<feature type="transmembrane region" description="Helical" evidence="15">
    <location>
        <begin position="507"/>
        <end position="525"/>
    </location>
</feature>
<proteinExistence type="inferred from homology"/>
<dbReference type="KEGG" id="csem:103390170"/>
<feature type="transmembrane region" description="Helical" evidence="15">
    <location>
        <begin position="604"/>
        <end position="624"/>
    </location>
</feature>
<evidence type="ECO:0000256" key="4">
    <source>
        <dbReference type="ARBA" id="ARBA00022670"/>
    </source>
</evidence>
<dbReference type="GO" id="GO:0005789">
    <property type="term" value="C:endoplasmic reticulum membrane"/>
    <property type="evidence" value="ECO:0007669"/>
    <property type="project" value="UniProtKB-SubCell"/>
</dbReference>
<dbReference type="Ensembl" id="ENSCSET00000026384.1">
    <property type="protein sequence ID" value="ENSCSEP00000026044.1"/>
    <property type="gene ID" value="ENSCSEG00000016609.1"/>
</dbReference>
<evidence type="ECO:0000256" key="9">
    <source>
        <dbReference type="ARBA" id="ARBA00022833"/>
    </source>
</evidence>
<keyword evidence="8" id="KW-0256">Endoplasmic reticulum</keyword>
<dbReference type="Ensembl" id="ENSCSET00000026371.1">
    <property type="protein sequence ID" value="ENSCSEP00000026031.1"/>
    <property type="gene ID" value="ENSCSEG00000016609.1"/>
</dbReference>
<keyword evidence="20" id="KW-1185">Reference proteome</keyword>
<keyword evidence="13" id="KW-0325">Glycoprotein</keyword>
<feature type="domain" description="Endoplasmic reticulum metallopeptidase 1-like C-terminal" evidence="17">
    <location>
        <begin position="662"/>
        <end position="887"/>
    </location>
</feature>
<keyword evidence="12 15" id="KW-0472">Membrane</keyword>
<protein>
    <recommendedName>
        <fullName evidence="14">Endoplasmic reticulum metallopeptidase 1</fullName>
    </recommendedName>
</protein>
<dbReference type="AlphaFoldDB" id="A0A3P8WH27"/>
<dbReference type="InterPro" id="IPR007484">
    <property type="entry name" value="Peptidase_M28"/>
</dbReference>
<evidence type="ECO:0000256" key="8">
    <source>
        <dbReference type="ARBA" id="ARBA00022824"/>
    </source>
</evidence>
<evidence type="ECO:0000259" key="16">
    <source>
        <dbReference type="Pfam" id="PF04389"/>
    </source>
</evidence>
<organism evidence="19 20">
    <name type="scientific">Cynoglossus semilaevis</name>
    <name type="common">Tongue sole</name>
    <dbReference type="NCBI Taxonomy" id="244447"/>
    <lineage>
        <taxon>Eukaryota</taxon>
        <taxon>Metazoa</taxon>
        <taxon>Chordata</taxon>
        <taxon>Craniata</taxon>
        <taxon>Vertebrata</taxon>
        <taxon>Euteleostomi</taxon>
        <taxon>Actinopterygii</taxon>
        <taxon>Neopterygii</taxon>
        <taxon>Teleostei</taxon>
        <taxon>Neoteleostei</taxon>
        <taxon>Acanthomorphata</taxon>
        <taxon>Carangaria</taxon>
        <taxon>Pleuronectiformes</taxon>
        <taxon>Pleuronectoidei</taxon>
        <taxon>Cynoglossidae</taxon>
        <taxon>Cynoglossinae</taxon>
        <taxon>Cynoglossus</taxon>
    </lineage>
</organism>
<evidence type="ECO:0000256" key="2">
    <source>
        <dbReference type="ARBA" id="ARBA00004477"/>
    </source>
</evidence>
<keyword evidence="7" id="KW-0378">Hydrolase</keyword>
<dbReference type="OrthoDB" id="76293at2759"/>
<keyword evidence="6" id="KW-0479">Metal-binding</keyword>
<feature type="transmembrane region" description="Helical" evidence="15">
    <location>
        <begin position="631"/>
        <end position="655"/>
    </location>
</feature>
<dbReference type="OMA" id="WNNTIGA"/>
<dbReference type="Pfam" id="PF22249">
    <property type="entry name" value="ERMP1-TM"/>
    <property type="match status" value="1"/>
</dbReference>
<evidence type="ECO:0000313" key="20">
    <source>
        <dbReference type="Proteomes" id="UP000265120"/>
    </source>
</evidence>
<dbReference type="GeneTree" id="ENSGT00530000063839"/>
<accession>A0A3P8WH27</accession>
<evidence type="ECO:0000256" key="10">
    <source>
        <dbReference type="ARBA" id="ARBA00022989"/>
    </source>
</evidence>
<dbReference type="InterPro" id="IPR053973">
    <property type="entry name" value="ERMP1-like_C"/>
</dbReference>
<dbReference type="SUPFAM" id="SSF53187">
    <property type="entry name" value="Zn-dependent exopeptidases"/>
    <property type="match status" value="1"/>
</dbReference>
<dbReference type="CTD" id="79956"/>
<feature type="domain" description="Peptidase M28" evidence="16">
    <location>
        <begin position="166"/>
        <end position="359"/>
    </location>
</feature>